<dbReference type="EMBL" id="PGOL01000239">
    <property type="protein sequence ID" value="PKI74119.1"/>
    <property type="molecule type" value="Genomic_DNA"/>
</dbReference>
<feature type="transmembrane region" description="Helical" evidence="1">
    <location>
        <begin position="82"/>
        <end position="101"/>
    </location>
</feature>
<gene>
    <name evidence="2" type="ORF">CRG98_005498</name>
</gene>
<evidence type="ECO:0000313" key="3">
    <source>
        <dbReference type="Proteomes" id="UP000233551"/>
    </source>
</evidence>
<evidence type="ECO:0000313" key="2">
    <source>
        <dbReference type="EMBL" id="PKI74119.1"/>
    </source>
</evidence>
<organism evidence="2 3">
    <name type="scientific">Punica granatum</name>
    <name type="common">Pomegranate</name>
    <dbReference type="NCBI Taxonomy" id="22663"/>
    <lineage>
        <taxon>Eukaryota</taxon>
        <taxon>Viridiplantae</taxon>
        <taxon>Streptophyta</taxon>
        <taxon>Embryophyta</taxon>
        <taxon>Tracheophyta</taxon>
        <taxon>Spermatophyta</taxon>
        <taxon>Magnoliopsida</taxon>
        <taxon>eudicotyledons</taxon>
        <taxon>Gunneridae</taxon>
        <taxon>Pentapetalae</taxon>
        <taxon>rosids</taxon>
        <taxon>malvids</taxon>
        <taxon>Myrtales</taxon>
        <taxon>Lythraceae</taxon>
        <taxon>Punica</taxon>
    </lineage>
</organism>
<name>A0A2I0L094_PUNGR</name>
<dbReference type="AlphaFoldDB" id="A0A2I0L094"/>
<keyword evidence="3" id="KW-1185">Reference proteome</keyword>
<comment type="caution">
    <text evidence="2">The sequence shown here is derived from an EMBL/GenBank/DDBJ whole genome shotgun (WGS) entry which is preliminary data.</text>
</comment>
<keyword evidence="1" id="KW-1133">Transmembrane helix</keyword>
<keyword evidence="1" id="KW-0472">Membrane</keyword>
<dbReference type="Proteomes" id="UP000233551">
    <property type="component" value="Unassembled WGS sequence"/>
</dbReference>
<reference evidence="2 3" key="1">
    <citation type="submission" date="2017-11" db="EMBL/GenBank/DDBJ databases">
        <title>De-novo sequencing of pomegranate (Punica granatum L.) genome.</title>
        <authorList>
            <person name="Akparov Z."/>
            <person name="Amiraslanov A."/>
            <person name="Hajiyeva S."/>
            <person name="Abbasov M."/>
            <person name="Kaur K."/>
            <person name="Hamwieh A."/>
            <person name="Solovyev V."/>
            <person name="Salamov A."/>
            <person name="Braich B."/>
            <person name="Kosarev P."/>
            <person name="Mahmoud A."/>
            <person name="Hajiyev E."/>
            <person name="Babayeva S."/>
            <person name="Izzatullayeva V."/>
            <person name="Mammadov A."/>
            <person name="Mammadov A."/>
            <person name="Sharifova S."/>
            <person name="Ojaghi J."/>
            <person name="Eynullazada K."/>
            <person name="Bayramov B."/>
            <person name="Abdulazimova A."/>
            <person name="Shahmuradov I."/>
        </authorList>
    </citation>
    <scope>NUCLEOTIDE SEQUENCE [LARGE SCALE GENOMIC DNA]</scope>
    <source>
        <strain evidence="3">cv. AG2017</strain>
        <tissue evidence="2">Leaf</tissue>
    </source>
</reference>
<keyword evidence="1" id="KW-0812">Transmembrane</keyword>
<sequence>MHVRVCTDVGRASRHAAACAGAWGAQLAGTRANGCARGRAGACGYGCVRLRVHCSPESTIFTRNEEINIGFRLKKLKAFFGFFRFFSLGFEVLKLAGFGLWS</sequence>
<accession>A0A2I0L094</accession>
<protein>
    <submittedName>
        <fullName evidence="2">Uncharacterized protein</fullName>
    </submittedName>
</protein>
<proteinExistence type="predicted"/>
<evidence type="ECO:0000256" key="1">
    <source>
        <dbReference type="SAM" id="Phobius"/>
    </source>
</evidence>